<comment type="caution">
    <text evidence="1">The sequence shown here is derived from an EMBL/GenBank/DDBJ whole genome shotgun (WGS) entry which is preliminary data.</text>
</comment>
<dbReference type="PRINTS" id="PR00633">
    <property type="entry name" value="RCCNDNSATION"/>
</dbReference>
<dbReference type="Gene3D" id="2.130.10.30">
    <property type="entry name" value="Regulator of chromosome condensation 1/beta-lactamase-inhibitor protein II"/>
    <property type="match status" value="2"/>
</dbReference>
<gene>
    <name evidence="1" type="ORF">N0B16_03415</name>
</gene>
<accession>A0ABT2VYB1</accession>
<dbReference type="EMBL" id="JAOTEN010000001">
    <property type="protein sequence ID" value="MCU7613475.1"/>
    <property type="molecule type" value="Genomic_DNA"/>
</dbReference>
<evidence type="ECO:0000313" key="2">
    <source>
        <dbReference type="Proteomes" id="UP001208114"/>
    </source>
</evidence>
<reference evidence="2" key="1">
    <citation type="submission" date="2023-07" db="EMBL/GenBank/DDBJ databases">
        <title>Chryseobacterium sp. GMJ5 Genome sequencing and assembly.</title>
        <authorList>
            <person name="Jung Y."/>
        </authorList>
    </citation>
    <scope>NUCLEOTIDE SEQUENCE [LARGE SCALE GENOMIC DNA]</scope>
    <source>
        <strain evidence="2">GMJ5</strain>
    </source>
</reference>
<dbReference type="InterPro" id="IPR000408">
    <property type="entry name" value="Reg_chr_condens"/>
</dbReference>
<dbReference type="InterPro" id="IPR009091">
    <property type="entry name" value="RCC1/BLIP-II"/>
</dbReference>
<name>A0ABT2VYB1_9FLAO</name>
<sequence>MTFLSGGISTAQVKIGDNANVTQPSAMLELESTNKALVIPRVASTAAIATPVNGMLIFDLSVNCIKGYQNSAWSGCLNSSALSLNIDDTFSGDCANAVRIQSPAGYLQNGQTYTGSYTVPYYSGDGTAYGATSQTLSGLTLTRAAGSYTGTGTVIYTLSGTYTGTTNMPVVFSVPECGALVYGDDVADNFTIGNDQNAFSTSHAICSTGEVSTQGRNNEGQLGAADFSGNMLQFVDNNGTPQYSTFKTSVFTPTYDAIAVDQGGRTSLYLGQDGQVWASGTNNNFGMLGQNAANTPATSYPPIKVLGAGGTGFLTGMFKIESGANSNFAIRGSDGAVFGWGYNNAGQLGDGTVTTRFAPVQTVGVGGTGFLTGIIDVSTVAENRNVNATHTCGVKNDGTAYCWGSNVYAALGNGTTTNSNTPIQVVGVGGVGFLTNVKDITSHTFVTVAVKNDGTVWAWGNDNSGGLGQNTAANVNQTTPVQVKGVGGVGFLTNIVQIDNYQIGFVALRSDGTVYTWGNGDNGQNGDGSTSQRNAPVQVKGVGGTGVLSNIVAIKAGAYGVLALASDGKLYGWGLNQTNSLAPATNGAIINTPILLSNYCLVR</sequence>
<protein>
    <submittedName>
        <fullName evidence="1">Uncharacterized protein</fullName>
    </submittedName>
</protein>
<dbReference type="RefSeq" id="WP_262989322.1">
    <property type="nucleotide sequence ID" value="NZ_JAOTEN010000001.1"/>
</dbReference>
<dbReference type="Proteomes" id="UP001208114">
    <property type="component" value="Unassembled WGS sequence"/>
</dbReference>
<proteinExistence type="predicted"/>
<keyword evidence="2" id="KW-1185">Reference proteome</keyword>
<dbReference type="SUPFAM" id="SSF50985">
    <property type="entry name" value="RCC1/BLIP-II"/>
    <property type="match status" value="2"/>
</dbReference>
<dbReference type="PROSITE" id="PS50012">
    <property type="entry name" value="RCC1_3"/>
    <property type="match status" value="4"/>
</dbReference>
<dbReference type="PANTHER" id="PTHR45982:SF1">
    <property type="entry name" value="REGULATOR OF CHROMOSOME CONDENSATION"/>
    <property type="match status" value="1"/>
</dbReference>
<dbReference type="InterPro" id="IPR051553">
    <property type="entry name" value="Ran_GTPase-activating"/>
</dbReference>
<dbReference type="Pfam" id="PF00415">
    <property type="entry name" value="RCC1"/>
    <property type="match status" value="4"/>
</dbReference>
<dbReference type="PANTHER" id="PTHR45982">
    <property type="entry name" value="REGULATOR OF CHROMOSOME CONDENSATION"/>
    <property type="match status" value="1"/>
</dbReference>
<organism evidence="1 2">
    <name type="scientific">Chryseobacterium gilvum</name>
    <dbReference type="NCBI Taxonomy" id="2976534"/>
    <lineage>
        <taxon>Bacteria</taxon>
        <taxon>Pseudomonadati</taxon>
        <taxon>Bacteroidota</taxon>
        <taxon>Flavobacteriia</taxon>
        <taxon>Flavobacteriales</taxon>
        <taxon>Weeksellaceae</taxon>
        <taxon>Chryseobacterium group</taxon>
        <taxon>Chryseobacterium</taxon>
    </lineage>
</organism>
<evidence type="ECO:0000313" key="1">
    <source>
        <dbReference type="EMBL" id="MCU7613475.1"/>
    </source>
</evidence>